<dbReference type="EMBL" id="PDCK01000045">
    <property type="protein sequence ID" value="PRQ19136.1"/>
    <property type="molecule type" value="Genomic_DNA"/>
</dbReference>
<keyword evidence="3" id="KW-1185">Reference proteome</keyword>
<feature type="transmembrane region" description="Helical" evidence="1">
    <location>
        <begin position="23"/>
        <end position="48"/>
    </location>
</feature>
<keyword evidence="1" id="KW-0472">Membrane</keyword>
<dbReference type="Gramene" id="PRQ19136">
    <property type="protein sequence ID" value="PRQ19136"/>
    <property type="gene ID" value="RchiOBHm_Chr7g0213831"/>
</dbReference>
<dbReference type="AlphaFoldDB" id="A0A2P6PB29"/>
<comment type="caution">
    <text evidence="2">The sequence shown here is derived from an EMBL/GenBank/DDBJ whole genome shotgun (WGS) entry which is preliminary data.</text>
</comment>
<proteinExistence type="predicted"/>
<sequence>MGLTDGGIGLLAALVVAGGGGDWAGLLFLGLSGGLLLSVCLVFPCWFFSCTVENKSLIL</sequence>
<gene>
    <name evidence="2" type="ORF">RchiOBHm_Chr7g0213831</name>
</gene>
<reference evidence="2 3" key="1">
    <citation type="journal article" date="2018" name="Nat. Genet.">
        <title>The Rosa genome provides new insights in the design of modern roses.</title>
        <authorList>
            <person name="Bendahmane M."/>
        </authorList>
    </citation>
    <scope>NUCLEOTIDE SEQUENCE [LARGE SCALE GENOMIC DNA]</scope>
    <source>
        <strain evidence="3">cv. Old Blush</strain>
    </source>
</reference>
<keyword evidence="1" id="KW-1133">Transmembrane helix</keyword>
<evidence type="ECO:0000256" key="1">
    <source>
        <dbReference type="SAM" id="Phobius"/>
    </source>
</evidence>
<accession>A0A2P6PB29</accession>
<keyword evidence="1" id="KW-0812">Transmembrane</keyword>
<protein>
    <submittedName>
        <fullName evidence="2">Uncharacterized protein</fullName>
    </submittedName>
</protein>
<name>A0A2P6PB29_ROSCH</name>
<organism evidence="2 3">
    <name type="scientific">Rosa chinensis</name>
    <name type="common">China rose</name>
    <dbReference type="NCBI Taxonomy" id="74649"/>
    <lineage>
        <taxon>Eukaryota</taxon>
        <taxon>Viridiplantae</taxon>
        <taxon>Streptophyta</taxon>
        <taxon>Embryophyta</taxon>
        <taxon>Tracheophyta</taxon>
        <taxon>Spermatophyta</taxon>
        <taxon>Magnoliopsida</taxon>
        <taxon>eudicotyledons</taxon>
        <taxon>Gunneridae</taxon>
        <taxon>Pentapetalae</taxon>
        <taxon>rosids</taxon>
        <taxon>fabids</taxon>
        <taxon>Rosales</taxon>
        <taxon>Rosaceae</taxon>
        <taxon>Rosoideae</taxon>
        <taxon>Rosoideae incertae sedis</taxon>
        <taxon>Rosa</taxon>
    </lineage>
</organism>
<dbReference type="Proteomes" id="UP000238479">
    <property type="component" value="Chromosome 7"/>
</dbReference>
<evidence type="ECO:0000313" key="2">
    <source>
        <dbReference type="EMBL" id="PRQ19136.1"/>
    </source>
</evidence>
<evidence type="ECO:0000313" key="3">
    <source>
        <dbReference type="Proteomes" id="UP000238479"/>
    </source>
</evidence>